<keyword evidence="16" id="KW-1133">Transmembrane helix</keyword>
<dbReference type="PRINTS" id="PR00068">
    <property type="entry name" value="CUZNDISMTASE"/>
</dbReference>
<dbReference type="Proteomes" id="UP001188597">
    <property type="component" value="Unassembled WGS sequence"/>
</dbReference>
<evidence type="ECO:0000256" key="15">
    <source>
        <dbReference type="SAM" id="MobiDB-lite"/>
    </source>
</evidence>
<organism evidence="18 19">
    <name type="scientific">Escallonia herrerae</name>
    <dbReference type="NCBI Taxonomy" id="1293975"/>
    <lineage>
        <taxon>Eukaryota</taxon>
        <taxon>Viridiplantae</taxon>
        <taxon>Streptophyta</taxon>
        <taxon>Embryophyta</taxon>
        <taxon>Tracheophyta</taxon>
        <taxon>Spermatophyta</taxon>
        <taxon>Magnoliopsida</taxon>
        <taxon>eudicotyledons</taxon>
        <taxon>Gunneridae</taxon>
        <taxon>Pentapetalae</taxon>
        <taxon>asterids</taxon>
        <taxon>campanulids</taxon>
        <taxon>Escalloniales</taxon>
        <taxon>Escalloniaceae</taxon>
        <taxon>Escallonia</taxon>
    </lineage>
</organism>
<evidence type="ECO:0000256" key="3">
    <source>
        <dbReference type="ARBA" id="ARBA00003917"/>
    </source>
</evidence>
<dbReference type="InterPro" id="IPR036423">
    <property type="entry name" value="SOD-like_Cu/Zn_dom_sf"/>
</dbReference>
<comment type="cofactor">
    <cofactor evidence="2">
        <name>Zn(2+)</name>
        <dbReference type="ChEBI" id="CHEBI:29105"/>
    </cofactor>
</comment>
<dbReference type="InterPro" id="IPR001424">
    <property type="entry name" value="SOD_Cu_Zn_dom"/>
</dbReference>
<comment type="similarity">
    <text evidence="4">Belongs to the Cu-Zn superoxide dismutase family.</text>
</comment>
<feature type="compositionally biased region" description="Polar residues" evidence="15">
    <location>
        <begin position="950"/>
        <end position="969"/>
    </location>
</feature>
<evidence type="ECO:0000256" key="10">
    <source>
        <dbReference type="ARBA" id="ARBA00023002"/>
    </source>
</evidence>
<evidence type="ECO:0000256" key="1">
    <source>
        <dbReference type="ARBA" id="ARBA00001935"/>
    </source>
</evidence>
<evidence type="ECO:0000256" key="6">
    <source>
        <dbReference type="ARBA" id="ARBA00012682"/>
    </source>
</evidence>
<comment type="function">
    <text evidence="3">Destroys radicals which are normally produced within the cells and which are toxic to biological systems.</text>
</comment>
<evidence type="ECO:0000313" key="19">
    <source>
        <dbReference type="Proteomes" id="UP001188597"/>
    </source>
</evidence>
<feature type="transmembrane region" description="Helical" evidence="16">
    <location>
        <begin position="360"/>
        <end position="380"/>
    </location>
</feature>
<keyword evidence="8" id="KW-0862">Zinc</keyword>
<reference evidence="18" key="1">
    <citation type="submission" date="2022-12" db="EMBL/GenBank/DDBJ databases">
        <title>Draft genome assemblies for two species of Escallonia (Escalloniales).</title>
        <authorList>
            <person name="Chanderbali A."/>
            <person name="Dervinis C."/>
            <person name="Anghel I."/>
            <person name="Soltis D."/>
            <person name="Soltis P."/>
            <person name="Zapata F."/>
        </authorList>
    </citation>
    <scope>NUCLEOTIDE SEQUENCE</scope>
    <source>
        <strain evidence="18">UCBG64.0493</strain>
        <tissue evidence="18">Leaf</tissue>
    </source>
</reference>
<dbReference type="EC" id="1.15.1.1" evidence="6"/>
<keyword evidence="12" id="KW-1015">Disulfide bond</keyword>
<evidence type="ECO:0000256" key="14">
    <source>
        <dbReference type="ARBA" id="ARBA00067111"/>
    </source>
</evidence>
<comment type="caution">
    <text evidence="18">The sequence shown here is derived from an EMBL/GenBank/DDBJ whole genome shotgun (WGS) entry which is preliminary data.</text>
</comment>
<comment type="cofactor">
    <cofactor evidence="1">
        <name>Cu cation</name>
        <dbReference type="ChEBI" id="CHEBI:23378"/>
    </cofactor>
</comment>
<evidence type="ECO:0000256" key="4">
    <source>
        <dbReference type="ARBA" id="ARBA00010457"/>
    </source>
</evidence>
<feature type="transmembrane region" description="Helical" evidence="16">
    <location>
        <begin position="263"/>
        <end position="282"/>
    </location>
</feature>
<evidence type="ECO:0000256" key="16">
    <source>
        <dbReference type="SAM" id="Phobius"/>
    </source>
</evidence>
<evidence type="ECO:0000313" key="18">
    <source>
        <dbReference type="EMBL" id="KAK3023679.1"/>
    </source>
</evidence>
<dbReference type="SUPFAM" id="SSF49329">
    <property type="entry name" value="Cu,Zn superoxide dismutase-like"/>
    <property type="match status" value="1"/>
</dbReference>
<dbReference type="GO" id="GO:0009507">
    <property type="term" value="C:chloroplast"/>
    <property type="evidence" value="ECO:0007669"/>
    <property type="project" value="UniProtKB-ARBA"/>
</dbReference>
<accession>A0AA88WBK8</accession>
<feature type="compositionally biased region" description="Low complexity" evidence="15">
    <location>
        <begin position="970"/>
        <end position="981"/>
    </location>
</feature>
<dbReference type="PROSITE" id="PS00087">
    <property type="entry name" value="SOD_CU_ZN_1"/>
    <property type="match status" value="1"/>
</dbReference>
<keyword evidence="10" id="KW-0560">Oxidoreductase</keyword>
<evidence type="ECO:0000256" key="11">
    <source>
        <dbReference type="ARBA" id="ARBA00023008"/>
    </source>
</evidence>
<comment type="subunit">
    <text evidence="5">Homotetramer.</text>
</comment>
<dbReference type="AlphaFoldDB" id="A0AA88WBK8"/>
<keyword evidence="7" id="KW-0479">Metal-binding</keyword>
<dbReference type="Pfam" id="PF00080">
    <property type="entry name" value="Sod_Cu"/>
    <property type="match status" value="1"/>
</dbReference>
<feature type="transmembrane region" description="Helical" evidence="16">
    <location>
        <begin position="294"/>
        <end position="315"/>
    </location>
</feature>
<evidence type="ECO:0000256" key="13">
    <source>
        <dbReference type="ARBA" id="ARBA00049204"/>
    </source>
</evidence>
<keyword evidence="11" id="KW-0186">Copper</keyword>
<comment type="catalytic activity">
    <reaction evidence="13">
        <text>2 superoxide + 2 H(+) = H2O2 + O2</text>
        <dbReference type="Rhea" id="RHEA:20696"/>
        <dbReference type="ChEBI" id="CHEBI:15378"/>
        <dbReference type="ChEBI" id="CHEBI:15379"/>
        <dbReference type="ChEBI" id="CHEBI:16240"/>
        <dbReference type="ChEBI" id="CHEBI:18421"/>
        <dbReference type="EC" id="1.15.1.1"/>
    </reaction>
</comment>
<evidence type="ECO:0000256" key="9">
    <source>
        <dbReference type="ARBA" id="ARBA00022862"/>
    </source>
</evidence>
<evidence type="ECO:0000259" key="17">
    <source>
        <dbReference type="Pfam" id="PF00080"/>
    </source>
</evidence>
<feature type="domain" description="Superoxide dismutase copper/zinc binding" evidence="17">
    <location>
        <begin position="15"/>
        <end position="160"/>
    </location>
</feature>
<proteinExistence type="inferred from homology"/>
<name>A0AA88WBK8_9ASTE</name>
<evidence type="ECO:0000256" key="2">
    <source>
        <dbReference type="ARBA" id="ARBA00001947"/>
    </source>
</evidence>
<keyword evidence="16" id="KW-0812">Transmembrane</keyword>
<feature type="transmembrane region" description="Helical" evidence="16">
    <location>
        <begin position="607"/>
        <end position="632"/>
    </location>
</feature>
<dbReference type="GO" id="GO:0046872">
    <property type="term" value="F:metal ion binding"/>
    <property type="evidence" value="ECO:0007669"/>
    <property type="project" value="UniProtKB-KW"/>
</dbReference>
<keyword evidence="19" id="KW-1185">Reference proteome</keyword>
<feature type="transmembrane region" description="Helical" evidence="16">
    <location>
        <begin position="517"/>
        <end position="540"/>
    </location>
</feature>
<gene>
    <name evidence="18" type="ORF">RJ639_043560</name>
</gene>
<feature type="transmembrane region" description="Helical" evidence="16">
    <location>
        <begin position="479"/>
        <end position="496"/>
    </location>
</feature>
<evidence type="ECO:0000256" key="5">
    <source>
        <dbReference type="ARBA" id="ARBA00011881"/>
    </source>
</evidence>
<dbReference type="PANTHER" id="PTHR35307">
    <property type="entry name" value="PROTEIN, PUTATIVE-RELATED"/>
    <property type="match status" value="1"/>
</dbReference>
<feature type="region of interest" description="Disordered" evidence="15">
    <location>
        <begin position="950"/>
        <end position="988"/>
    </location>
</feature>
<dbReference type="InterPro" id="IPR018152">
    <property type="entry name" value="SOD_Cu/Zn_BS"/>
</dbReference>
<feature type="transmembrane region" description="Helical" evidence="16">
    <location>
        <begin position="392"/>
        <end position="415"/>
    </location>
</feature>
<sequence length="988" mass="109127">MVKAVAVLCSNVGMSGTIYFAQEGEGSTTVTGTLSGLTPGLHGFHVHAFGDTTNGCMSTGPHFDPAGKEHGAPEDEIRHAGDLGNITVGVDGTARFGIIDNQLELIFLGGVGLGLQIPLRGPNSIVGRAIVVHADRDDLGRGGHSLSKTTGNSGERDACGRSGHHNYLTMYLSLMFTRLKYLSISITKVSSSCLCRFAIGNALHCAHPALPLHHPKKKINSSTGTGFIIAECCNSYEPFVHVRALYHECKDAMNQQNKLGAPMPWIGIYIAAVSLICTLLMATDAVQGFRLRKFWFPCNFFTLNATALTSLAIATKLPGDVSDSMPGYTEQLAKLSSTAFICTTMGNFLPSLGVTDNKEILTNVTALVILVITILVNVCIQLRTGAISDYSIVVEHVLIMLCMLILLIILSFSALTVPISKRILELKYHEIHDIGTKNEPEQSRDFTVENLRSVVKKYWIMAETGSPQFVMVRSPTCSASGAICFLITLILVEAEIRISVSVREVPDFGSDYKWSTLLILAIQSIGVVVGTIAPAFRFFIAISIKCSEAQRNNQRSVFRVEKYWFQKLIELKENPLALQIRNRKYKKLVQGVKNVVLNWGIQVQVKIVVASKMVCLISIYILGPILSCYYYCNRLKKKLMSILTNSDKYKRPGSDSCMEVDLSHYVMRLEGEDELPEGILKNIADNASQLIQAAKQHQAKNLMKLLEKSKSFMGVGEEKINKCPPLHFDDKGNCWSLSVVTLTSIAAALPNIRKDFSDGLLRSVGEGLLYVKLIEEGLDTEANMLKVRNAAYIVWLGVELYRTWLDKDLREIALKGKTSEETIRRLADIAKTNASEHQKSMKKIEEENSPNLPVKVIAANVMYRISETILEDDGIKDKTDEELFEQLSVMTADILGACFFNLPQVITMKCYCSGIEEREESVRLAARLLGETEDILKILQRHQAVRLHSDQITDTNELQRKQGNPPSFMSSTNNAASSSSSELHLNVE</sequence>
<dbReference type="GO" id="GO:0004784">
    <property type="term" value="F:superoxide dismutase activity"/>
    <property type="evidence" value="ECO:0007669"/>
    <property type="project" value="UniProtKB-EC"/>
</dbReference>
<dbReference type="CDD" id="cd00305">
    <property type="entry name" value="Cu-Zn_Superoxide_Dismutase"/>
    <property type="match status" value="1"/>
</dbReference>
<evidence type="ECO:0000256" key="12">
    <source>
        <dbReference type="ARBA" id="ARBA00023157"/>
    </source>
</evidence>
<dbReference type="FunFam" id="2.60.40.200:FF:000003">
    <property type="entry name" value="Superoxide dismutase [Cu-Zn], chloroplastic"/>
    <property type="match status" value="1"/>
</dbReference>
<evidence type="ECO:0000256" key="7">
    <source>
        <dbReference type="ARBA" id="ARBA00022723"/>
    </source>
</evidence>
<protein>
    <recommendedName>
        <fullName evidence="14">Superoxide dismutase [Cu-Zn], chloroplastic</fullName>
        <ecNumber evidence="6">1.15.1.1</ecNumber>
    </recommendedName>
</protein>
<keyword evidence="16" id="KW-0472">Membrane</keyword>
<dbReference type="Gene3D" id="2.60.40.200">
    <property type="entry name" value="Superoxide dismutase, copper/zinc binding domain"/>
    <property type="match status" value="1"/>
</dbReference>
<evidence type="ECO:0000256" key="8">
    <source>
        <dbReference type="ARBA" id="ARBA00022833"/>
    </source>
</evidence>
<keyword evidence="9" id="KW-0049">Antioxidant</keyword>
<dbReference type="EMBL" id="JAVXUP010000642">
    <property type="protein sequence ID" value="KAK3023679.1"/>
    <property type="molecule type" value="Genomic_DNA"/>
</dbReference>
<dbReference type="PANTHER" id="PTHR35307:SF3">
    <property type="entry name" value="DUF4220 DOMAIN-CONTAINING PROTEIN"/>
    <property type="match status" value="1"/>
</dbReference>